<comment type="caution">
    <text evidence="2">The sequence shown here is derived from an EMBL/GenBank/DDBJ whole genome shotgun (WGS) entry which is preliminary data.</text>
</comment>
<gene>
    <name evidence="2" type="ORF">D3H55_02155</name>
</gene>
<accession>A0A3A1RBQ2</accession>
<evidence type="ECO:0000313" key="3">
    <source>
        <dbReference type="Proteomes" id="UP000265801"/>
    </source>
</evidence>
<dbReference type="InterPro" id="IPR024207">
    <property type="entry name" value="CotJB_dom"/>
</dbReference>
<evidence type="ECO:0000313" key="2">
    <source>
        <dbReference type="EMBL" id="RIW38363.1"/>
    </source>
</evidence>
<proteinExistence type="predicted"/>
<dbReference type="RefSeq" id="WP_119545261.1">
    <property type="nucleotide sequence ID" value="NZ_QXIR01000002.1"/>
</dbReference>
<keyword evidence="2" id="KW-0167">Capsid protein</keyword>
<keyword evidence="3" id="KW-1185">Reference proteome</keyword>
<sequence length="88" mass="10422">MAQKNDLSKLQRLFEELQAVQFVLLELNLYLDTHPEDRAAIQQFNSYVTERRKIEKQIEKSFGPLLNFGLSKGGFPWKWTDSPWPWPL</sequence>
<name>A0A3A1RBQ2_9BACI</name>
<dbReference type="Proteomes" id="UP000265801">
    <property type="component" value="Unassembled WGS sequence"/>
</dbReference>
<dbReference type="OrthoDB" id="9804099at2"/>
<dbReference type="PIRSF" id="PIRSF010606">
    <property type="entry name" value="Spore_coat_CotJB"/>
    <property type="match status" value="1"/>
</dbReference>
<protein>
    <submittedName>
        <fullName evidence="2">Spore coat protein CotJB</fullName>
    </submittedName>
</protein>
<organism evidence="2 3">
    <name type="scientific">Bacillus salacetis</name>
    <dbReference type="NCBI Taxonomy" id="2315464"/>
    <lineage>
        <taxon>Bacteria</taxon>
        <taxon>Bacillati</taxon>
        <taxon>Bacillota</taxon>
        <taxon>Bacilli</taxon>
        <taxon>Bacillales</taxon>
        <taxon>Bacillaceae</taxon>
        <taxon>Bacillus</taxon>
    </lineage>
</organism>
<evidence type="ECO:0000259" key="1">
    <source>
        <dbReference type="Pfam" id="PF12652"/>
    </source>
</evidence>
<dbReference type="Pfam" id="PF12652">
    <property type="entry name" value="CotJB"/>
    <property type="match status" value="1"/>
</dbReference>
<reference evidence="2 3" key="1">
    <citation type="submission" date="2018-09" db="EMBL/GenBank/DDBJ databases">
        <title>Bacillus saliacetes sp. nov., isolated from Thai shrimp paste (Ka-pi).</title>
        <authorList>
            <person name="Daroonpunt R."/>
            <person name="Tanasupawat S."/>
            <person name="Yiamsombut S."/>
        </authorList>
    </citation>
    <scope>NUCLEOTIDE SEQUENCE [LARGE SCALE GENOMIC DNA]</scope>
    <source>
        <strain evidence="2 3">SKP7-4</strain>
    </source>
</reference>
<dbReference type="EMBL" id="QXIR01000002">
    <property type="protein sequence ID" value="RIW38363.1"/>
    <property type="molecule type" value="Genomic_DNA"/>
</dbReference>
<feature type="domain" description="Protein CotJB" evidence="1">
    <location>
        <begin position="12"/>
        <end position="86"/>
    </location>
</feature>
<dbReference type="AlphaFoldDB" id="A0A3A1RBQ2"/>
<dbReference type="InterPro" id="IPR016571">
    <property type="entry name" value="Spore_coat_assembly_CotJB"/>
</dbReference>
<keyword evidence="2" id="KW-0946">Virion</keyword>